<feature type="region of interest" description="Disordered" evidence="5">
    <location>
        <begin position="899"/>
        <end position="929"/>
    </location>
</feature>
<dbReference type="SMART" id="SM00220">
    <property type="entry name" value="S_TKc"/>
    <property type="match status" value="1"/>
</dbReference>
<gene>
    <name evidence="7" type="ORF">BCR36DRAFT_409607</name>
</gene>
<sequence length="1914" mass="220635">MERIASIKKIALIINQLEKSVNQQLSFNVNHVKNILKNIYHFLDENIIYISNNDDQFISKANIINDLQTFVSRGNEWYFLYYIGKYINFKKSVNNNIIINSNLIHILGPSLNCGRRSELKSYIENDSEEKVITFNDILNIDINGNGNIFNLIPLGSRLTVWLDYYFNYEDINSKKDSYQLDEHKISLPNLSNYLYNYHDNENFGEYSLSVNTPGNIICFQSLSCYYPSSSPSFNKYENYRSALEIAFSELIKNPNISINQFTEAIINNIKIFKDENEIVLSEKNTNASNSYLYNHQINNQSQNLIKKEEDVTKALIHNDNLNINDNSLITEIPNSDDTTNALAESNHTTKIITIPKKISVYINKNYIKEETFIPFEKYKYKILKELVSTAHAQLYLVTEKNVFEGGGFSHSSLNLTLNSNSIVNYCDNEKESSVKRTSSNNELKPANKSLGLPIKHVLKVIYIAKDKNSLTVESEKKYKKTIKEALFLRELNHINIQKFITSWYCDQGTLKEYIMKKGIINKNWILDNGANPYLGPGNCLNEVVVRIFYKQLVSAIEYIHKKKIIHRDIKPQNIMLVQSSSSLPMKYYIDKSNSFEKKNSLISLHQQLSKVHIGWQDNDMYMKKSFSSLSNKSFENTNDNVNMNQENMIDIRSLIHYQYLPVLKIVDFGLAIYTKNNIIVNKGHVGTLQYMAPEIVNGVEASYNSDLWSIGATLYECMLFECPYRNRIKWKLDKREKDNDIIKRPQIQNFSFELKYVISKLLSNNPEERSDYSKYNRNLFNSMPLNCISYIRKLEESCKKNEEEEKGTLRDKSEQYTEIKKHDEEIDRIPSKIQLQQDNSFTNITNIEYDHLPKDNLRLTNSNKDSIEAVDTVKLIESTQPKKEPLEMTQDENQIIDLKTNELSHTGSINDDEEKSKKHNNDNNSMKIKSVSSFTDHDITMTNNDEYDCITILRGRKSDILFKPKEKSYSSRIMNNSKDSFNEQLSNPYHNSIDLFEENSQQQQPQPISRSLSKKSYCQQGKLHSHKMIDKIETLISEIDSIDINEKNDISIDYPIIYHKKPNELNSKATKMYFTSNGETQRQQNENESSTSNDNIVINELSDMSEDIQDIDLSNENKIKFPKRQSKIYKFKNDSCRKNSFSSSISQSSDQPITIQYPSISSLPTESSTASVIIIQAQRDKMSKRSSIREPKRYIKQNSLSIEKLQKDNNSINESHHRNSEINYISSVPFSSNVNDLITFNNINISNGPDDSLNFNSNKKEPLEFQHPSLMNNSKSIDDNLLSPQQEQVSIPSQIIVPSFQSLSSNFDDTHIPNVESNKNCRNEKDVKETTPRPSVIDLFINESIRNSNHQSLPTIKEISEFETSLTKPKKTNDSFGKVDKKIISIPYSASNDSIDTNDAISSQDEYNPSSSSSRKGCYNYHCCYSNEIEPNQIDQMEEKESDARGDTKKESENEKLNKAKSKTNPGDMPINDIILPIKNVTEKKVSSYQKKGVEPLVSKKEKQKKAISNTEDSDHFVHRRVKKMMHPSAFSSNLFIPSLNSLDFDNEIKTEHEIIAEPAITEMDTIYNDDEKMDVLVDIPSITYISSMKLQSSIHRHHHHQKRDIKNNQKQFQRKPIKNQIHDEEVNDFIHKSKHDHSHTPSKAFHPLFNKDYPRNEFNNETMYNNATLLSKNEKTEPIISKTNTKSIHNEKTNSNCTIHSQTSSLLLSNHSQFFDTEISSSQSSSLSFTSSPNKNSYDSSDNYYHYHHEPDISISPASSSITTTEKINSNSNIFSSSITSSNVYINNSGQQPLQHHYPYKYSNTYSNKMTKQQRISPSNDTKKHNNFSASSTISFNLDSILHDTNLKKINSISSNNLEKEIEEILSTSDEEDYNPHPKYSYIYSATKTTNPSNQNSSQKKRGQPKNLRIIRK</sequence>
<evidence type="ECO:0000256" key="2">
    <source>
        <dbReference type="ARBA" id="ARBA00022741"/>
    </source>
</evidence>
<organism evidence="7 8">
    <name type="scientific">Piromyces finnis</name>
    <dbReference type="NCBI Taxonomy" id="1754191"/>
    <lineage>
        <taxon>Eukaryota</taxon>
        <taxon>Fungi</taxon>
        <taxon>Fungi incertae sedis</taxon>
        <taxon>Chytridiomycota</taxon>
        <taxon>Chytridiomycota incertae sedis</taxon>
        <taxon>Neocallimastigomycetes</taxon>
        <taxon>Neocallimastigales</taxon>
        <taxon>Neocallimastigaceae</taxon>
        <taxon>Piromyces</taxon>
    </lineage>
</organism>
<protein>
    <recommendedName>
        <fullName evidence="6">Protein kinase domain-containing protein</fullName>
    </recommendedName>
</protein>
<dbReference type="Gene3D" id="1.10.510.10">
    <property type="entry name" value="Transferase(Phosphotransferase) domain 1"/>
    <property type="match status" value="2"/>
</dbReference>
<comment type="caution">
    <text evidence="7">The sequence shown here is derived from an EMBL/GenBank/DDBJ whole genome shotgun (WGS) entry which is preliminary data.</text>
</comment>
<dbReference type="PANTHER" id="PTHR43671:SF92">
    <property type="entry name" value="SERINE_THREONINE-PROTEIN KINASE NEK10"/>
    <property type="match status" value="1"/>
</dbReference>
<keyword evidence="1" id="KW-0808">Transferase</keyword>
<feature type="region of interest" description="Disordered" evidence="5">
    <location>
        <begin position="1433"/>
        <end position="1468"/>
    </location>
</feature>
<reference evidence="7 8" key="1">
    <citation type="submission" date="2016-08" db="EMBL/GenBank/DDBJ databases">
        <title>Genomes of anaerobic fungi encode conserved fungal cellulosomes for biomass hydrolysis.</title>
        <authorList>
            <consortium name="DOE Joint Genome Institute"/>
            <person name="Haitjema C.H."/>
            <person name="Gilmore S.P."/>
            <person name="Henske J.K."/>
            <person name="Solomon K.V."/>
            <person name="De Groot R."/>
            <person name="Kuo A."/>
            <person name="Mondo S.J."/>
            <person name="Salamov A.A."/>
            <person name="Labutti K."/>
            <person name="Zhao Z."/>
            <person name="Chiniquy J."/>
            <person name="Barry K."/>
            <person name="Brewer H.M."/>
            <person name="Purvine S.O."/>
            <person name="Wright A.T."/>
            <person name="Boxma B."/>
            <person name="Van Alen T."/>
            <person name="Hackstein J.H."/>
            <person name="Baker S.E."/>
            <person name="Grigoriev I.V."/>
            <person name="O'Malley M.A."/>
        </authorList>
    </citation>
    <scope>NUCLEOTIDE SEQUENCE [LARGE SCALE GENOMIC DNA]</scope>
    <source>
        <strain evidence="8">finn</strain>
    </source>
</reference>
<dbReference type="PANTHER" id="PTHR43671">
    <property type="entry name" value="SERINE/THREONINE-PROTEIN KINASE NEK"/>
    <property type="match status" value="1"/>
</dbReference>
<evidence type="ECO:0000256" key="3">
    <source>
        <dbReference type="ARBA" id="ARBA00022777"/>
    </source>
</evidence>
<dbReference type="OrthoDB" id="310217at2759"/>
<dbReference type="PROSITE" id="PS50011">
    <property type="entry name" value="PROTEIN_KINASE_DOM"/>
    <property type="match status" value="1"/>
</dbReference>
<feature type="region of interest" description="Disordered" evidence="5">
    <location>
        <begin position="1887"/>
        <end position="1914"/>
    </location>
</feature>
<dbReference type="PROSITE" id="PS00108">
    <property type="entry name" value="PROTEIN_KINASE_ST"/>
    <property type="match status" value="1"/>
</dbReference>
<name>A0A1Y1VKI0_9FUNG</name>
<feature type="compositionally biased region" description="Polar residues" evidence="5">
    <location>
        <begin position="1887"/>
        <end position="1899"/>
    </location>
</feature>
<keyword evidence="4" id="KW-0067">ATP-binding</keyword>
<evidence type="ECO:0000256" key="1">
    <source>
        <dbReference type="ARBA" id="ARBA00022679"/>
    </source>
</evidence>
<dbReference type="InterPro" id="IPR011009">
    <property type="entry name" value="Kinase-like_dom_sf"/>
</dbReference>
<dbReference type="InterPro" id="IPR050660">
    <property type="entry name" value="NEK_Ser/Thr_kinase"/>
</dbReference>
<reference evidence="7 8" key="2">
    <citation type="submission" date="2016-08" db="EMBL/GenBank/DDBJ databases">
        <title>Pervasive Adenine N6-methylation of Active Genes in Fungi.</title>
        <authorList>
            <consortium name="DOE Joint Genome Institute"/>
            <person name="Mondo S.J."/>
            <person name="Dannebaum R.O."/>
            <person name="Kuo R.C."/>
            <person name="Labutti K."/>
            <person name="Haridas S."/>
            <person name="Kuo A."/>
            <person name="Salamov A."/>
            <person name="Ahrendt S.R."/>
            <person name="Lipzen A."/>
            <person name="Sullivan W."/>
            <person name="Andreopoulos W.B."/>
            <person name="Clum A."/>
            <person name="Lindquist E."/>
            <person name="Daum C."/>
            <person name="Ramamoorthy G.K."/>
            <person name="Gryganskyi A."/>
            <person name="Culley D."/>
            <person name="Magnuson J.K."/>
            <person name="James T.Y."/>
            <person name="O'Malley M.A."/>
            <person name="Stajich J.E."/>
            <person name="Spatafora J.W."/>
            <person name="Visel A."/>
            <person name="Grigoriev I.V."/>
        </authorList>
    </citation>
    <scope>NUCLEOTIDE SEQUENCE [LARGE SCALE GENOMIC DNA]</scope>
    <source>
        <strain evidence="8">finn</strain>
    </source>
</reference>
<evidence type="ECO:0000259" key="6">
    <source>
        <dbReference type="PROSITE" id="PS50011"/>
    </source>
</evidence>
<evidence type="ECO:0000313" key="8">
    <source>
        <dbReference type="Proteomes" id="UP000193719"/>
    </source>
</evidence>
<keyword evidence="3" id="KW-0418">Kinase</keyword>
<feature type="domain" description="Protein kinase" evidence="6">
    <location>
        <begin position="380"/>
        <end position="781"/>
    </location>
</feature>
<keyword evidence="8" id="KW-1185">Reference proteome</keyword>
<dbReference type="Proteomes" id="UP000193719">
    <property type="component" value="Unassembled WGS sequence"/>
</dbReference>
<evidence type="ECO:0000256" key="5">
    <source>
        <dbReference type="SAM" id="MobiDB-lite"/>
    </source>
</evidence>
<dbReference type="InterPro" id="IPR000719">
    <property type="entry name" value="Prot_kinase_dom"/>
</dbReference>
<dbReference type="SUPFAM" id="SSF56112">
    <property type="entry name" value="Protein kinase-like (PK-like)"/>
    <property type="match status" value="1"/>
</dbReference>
<dbReference type="EMBL" id="MCFH01000006">
    <property type="protein sequence ID" value="ORX57300.1"/>
    <property type="molecule type" value="Genomic_DNA"/>
</dbReference>
<dbReference type="GO" id="GO:0004674">
    <property type="term" value="F:protein serine/threonine kinase activity"/>
    <property type="evidence" value="ECO:0007669"/>
    <property type="project" value="TreeGrafter"/>
</dbReference>
<accession>A0A1Y1VKI0</accession>
<proteinExistence type="predicted"/>
<feature type="compositionally biased region" description="Basic residues" evidence="5">
    <location>
        <begin position="1900"/>
        <end position="1914"/>
    </location>
</feature>
<keyword evidence="2" id="KW-0547">Nucleotide-binding</keyword>
<evidence type="ECO:0000313" key="7">
    <source>
        <dbReference type="EMBL" id="ORX57300.1"/>
    </source>
</evidence>
<dbReference type="InterPro" id="IPR008271">
    <property type="entry name" value="Ser/Thr_kinase_AS"/>
</dbReference>
<dbReference type="Pfam" id="PF00069">
    <property type="entry name" value="Pkinase"/>
    <property type="match status" value="2"/>
</dbReference>
<feature type="region of interest" description="Disordered" evidence="5">
    <location>
        <begin position="1393"/>
        <end position="1415"/>
    </location>
</feature>
<feature type="compositionally biased region" description="Basic and acidic residues" evidence="5">
    <location>
        <begin position="1437"/>
        <end position="1458"/>
    </location>
</feature>
<dbReference type="STRING" id="1754191.A0A1Y1VKI0"/>
<evidence type="ECO:0000256" key="4">
    <source>
        <dbReference type="ARBA" id="ARBA00022840"/>
    </source>
</evidence>
<dbReference type="GO" id="GO:0005524">
    <property type="term" value="F:ATP binding"/>
    <property type="evidence" value="ECO:0007669"/>
    <property type="project" value="UniProtKB-KW"/>
</dbReference>